<name>A0A974NN95_PERPY</name>
<evidence type="ECO:0000313" key="2">
    <source>
        <dbReference type="EMBL" id="QQT00779.1"/>
    </source>
</evidence>
<dbReference type="Pfam" id="PF11391">
    <property type="entry name" value="DUF2798"/>
    <property type="match status" value="1"/>
</dbReference>
<evidence type="ECO:0000256" key="1">
    <source>
        <dbReference type="SAM" id="Phobius"/>
    </source>
</evidence>
<dbReference type="EMBL" id="CP068053">
    <property type="protein sequence ID" value="QQT00779.1"/>
    <property type="molecule type" value="Genomic_DNA"/>
</dbReference>
<organism evidence="2 3">
    <name type="scientific">Peribacillus psychrosaccharolyticus</name>
    <name type="common">Bacillus psychrosaccharolyticus</name>
    <dbReference type="NCBI Taxonomy" id="1407"/>
    <lineage>
        <taxon>Bacteria</taxon>
        <taxon>Bacillati</taxon>
        <taxon>Bacillota</taxon>
        <taxon>Bacilli</taxon>
        <taxon>Bacillales</taxon>
        <taxon>Bacillaceae</taxon>
        <taxon>Peribacillus</taxon>
    </lineage>
</organism>
<feature type="transmembrane region" description="Helical" evidence="1">
    <location>
        <begin position="52"/>
        <end position="76"/>
    </location>
</feature>
<keyword evidence="1" id="KW-0472">Membrane</keyword>
<gene>
    <name evidence="2" type="ORF">I6J18_02295</name>
</gene>
<dbReference type="RefSeq" id="WP_201647852.1">
    <property type="nucleotide sequence ID" value="NZ_CP068053.1"/>
</dbReference>
<feature type="transmembrane region" description="Helical" evidence="1">
    <location>
        <begin position="21"/>
        <end position="46"/>
    </location>
</feature>
<protein>
    <submittedName>
        <fullName evidence="2">DUF2798 domain-containing protein</fullName>
    </submittedName>
</protein>
<evidence type="ECO:0000313" key="3">
    <source>
        <dbReference type="Proteomes" id="UP000595254"/>
    </source>
</evidence>
<accession>A0A974NN95</accession>
<dbReference type="InterPro" id="IPR021529">
    <property type="entry name" value="DUF2798"/>
</dbReference>
<proteinExistence type="predicted"/>
<dbReference type="Proteomes" id="UP000595254">
    <property type="component" value="Chromosome"/>
</dbReference>
<feature type="transmembrane region" description="Helical" evidence="1">
    <location>
        <begin position="97"/>
        <end position="120"/>
    </location>
</feature>
<reference evidence="2 3" key="1">
    <citation type="submission" date="2021-01" db="EMBL/GenBank/DDBJ databases">
        <title>FDA dAtabase for Regulatory Grade micrObial Sequences (FDA-ARGOS): Supporting development and validation of Infectious Disease Dx tests.</title>
        <authorList>
            <person name="Nelson B."/>
            <person name="Plummer A."/>
            <person name="Tallon L."/>
            <person name="Sadzewicz L."/>
            <person name="Zhao X."/>
            <person name="Boylan J."/>
            <person name="Ott S."/>
            <person name="Bowen H."/>
            <person name="Vavikolanu K."/>
            <person name="Mehta A."/>
            <person name="Aluvathingal J."/>
            <person name="Nadendla S."/>
            <person name="Myers T."/>
            <person name="Yan Y."/>
            <person name="Sichtig H."/>
        </authorList>
    </citation>
    <scope>NUCLEOTIDE SEQUENCE [LARGE SCALE GENOMIC DNA]</scope>
    <source>
        <strain evidence="2 3">FDAARGOS_1161</strain>
    </source>
</reference>
<dbReference type="KEGG" id="ppsr:I6J18_02295"/>
<dbReference type="AlphaFoldDB" id="A0A974NN95"/>
<keyword evidence="1" id="KW-1133">Transmembrane helix</keyword>
<feature type="transmembrane region" description="Helical" evidence="1">
    <location>
        <begin position="140"/>
        <end position="159"/>
    </location>
</feature>
<keyword evidence="3" id="KW-1185">Reference proteome</keyword>
<sequence>MEGRKQNMEQEARLPRNGKEGAIYGGIICFLTATFMSTLSIILAVGEFNGEAALMIVKILPIMWIIAMIIEPLLVGRIAEKMVAKFTAPTDSFNAKILFRIIFTVFGMSFFMTLIGGIIGNGGFSSHTISDWLATWPRNFLIVLLAETLIIQPIARFVMVKMHASQAKKNLQMRQLNNN</sequence>
<keyword evidence="1" id="KW-0812">Transmembrane</keyword>